<evidence type="ECO:0000256" key="1">
    <source>
        <dbReference type="ARBA" id="ARBA00004370"/>
    </source>
</evidence>
<keyword evidence="5" id="KW-0175">Coiled coil</keyword>
<dbReference type="PANTHER" id="PTHR48449">
    <property type="entry name" value="DUF1985 DOMAIN-CONTAINING PROTEIN"/>
    <property type="match status" value="1"/>
</dbReference>
<feature type="coiled-coil region" evidence="5">
    <location>
        <begin position="444"/>
        <end position="492"/>
    </location>
</feature>
<dbReference type="GO" id="GO:0016020">
    <property type="term" value="C:membrane"/>
    <property type="evidence" value="ECO:0007669"/>
    <property type="project" value="UniProtKB-SubCell"/>
</dbReference>
<keyword evidence="2" id="KW-0812">Transmembrane</keyword>
<keyword evidence="8" id="KW-1185">Reference proteome</keyword>
<dbReference type="InterPro" id="IPR005828">
    <property type="entry name" value="MFS_sugar_transport-like"/>
</dbReference>
<protein>
    <recommendedName>
        <fullName evidence="6">DUF1985 domain-containing protein</fullName>
    </recommendedName>
</protein>
<dbReference type="PANTHER" id="PTHR48449:SF1">
    <property type="entry name" value="DUF1985 DOMAIN-CONTAINING PROTEIN"/>
    <property type="match status" value="1"/>
</dbReference>
<evidence type="ECO:0000256" key="2">
    <source>
        <dbReference type="ARBA" id="ARBA00022692"/>
    </source>
</evidence>
<evidence type="ECO:0000256" key="5">
    <source>
        <dbReference type="SAM" id="Coils"/>
    </source>
</evidence>
<keyword evidence="4" id="KW-0472">Membrane</keyword>
<evidence type="ECO:0000256" key="4">
    <source>
        <dbReference type="ARBA" id="ARBA00023136"/>
    </source>
</evidence>
<feature type="domain" description="DUF1985" evidence="6">
    <location>
        <begin position="198"/>
        <end position="326"/>
    </location>
</feature>
<name>A0A6A2YZK3_HIBSY</name>
<evidence type="ECO:0000256" key="3">
    <source>
        <dbReference type="ARBA" id="ARBA00022989"/>
    </source>
</evidence>
<evidence type="ECO:0000259" key="6">
    <source>
        <dbReference type="Pfam" id="PF09331"/>
    </source>
</evidence>
<dbReference type="InterPro" id="IPR036259">
    <property type="entry name" value="MFS_trans_sf"/>
</dbReference>
<comment type="subcellular location">
    <subcellularLocation>
        <location evidence="1">Membrane</location>
    </subcellularLocation>
</comment>
<dbReference type="Gene3D" id="1.20.1250.20">
    <property type="entry name" value="MFS general substrate transporter like domains"/>
    <property type="match status" value="1"/>
</dbReference>
<comment type="caution">
    <text evidence="7">The sequence shown here is derived from an EMBL/GenBank/DDBJ whole genome shotgun (WGS) entry which is preliminary data.</text>
</comment>
<gene>
    <name evidence="7" type="ORF">F3Y22_tig00111105pilonHSYRG00222</name>
</gene>
<evidence type="ECO:0000313" key="8">
    <source>
        <dbReference type="Proteomes" id="UP000436088"/>
    </source>
</evidence>
<accession>A0A6A2YZK3</accession>
<dbReference type="Pfam" id="PF09331">
    <property type="entry name" value="DUF1985"/>
    <property type="match status" value="1"/>
</dbReference>
<dbReference type="GO" id="GO:0022857">
    <property type="term" value="F:transmembrane transporter activity"/>
    <property type="evidence" value="ECO:0007669"/>
    <property type="project" value="InterPro"/>
</dbReference>
<organism evidence="7 8">
    <name type="scientific">Hibiscus syriacus</name>
    <name type="common">Rose of Sharon</name>
    <dbReference type="NCBI Taxonomy" id="106335"/>
    <lineage>
        <taxon>Eukaryota</taxon>
        <taxon>Viridiplantae</taxon>
        <taxon>Streptophyta</taxon>
        <taxon>Embryophyta</taxon>
        <taxon>Tracheophyta</taxon>
        <taxon>Spermatophyta</taxon>
        <taxon>Magnoliopsida</taxon>
        <taxon>eudicotyledons</taxon>
        <taxon>Gunneridae</taxon>
        <taxon>Pentapetalae</taxon>
        <taxon>rosids</taxon>
        <taxon>malvids</taxon>
        <taxon>Malvales</taxon>
        <taxon>Malvaceae</taxon>
        <taxon>Malvoideae</taxon>
        <taxon>Hibiscus</taxon>
    </lineage>
</organism>
<dbReference type="Pfam" id="PF00083">
    <property type="entry name" value="Sugar_tr"/>
    <property type="match status" value="1"/>
</dbReference>
<dbReference type="EMBL" id="VEPZ02001236">
    <property type="protein sequence ID" value="KAE8684689.1"/>
    <property type="molecule type" value="Genomic_DNA"/>
</dbReference>
<dbReference type="InterPro" id="IPR015410">
    <property type="entry name" value="DUF1985"/>
</dbReference>
<reference evidence="7" key="1">
    <citation type="submission" date="2019-09" db="EMBL/GenBank/DDBJ databases">
        <title>Draft genome information of white flower Hibiscus syriacus.</title>
        <authorList>
            <person name="Kim Y.-M."/>
        </authorList>
    </citation>
    <scope>NUCLEOTIDE SEQUENCE [LARGE SCALE GENOMIC DNA]</scope>
    <source>
        <strain evidence="7">YM2019G1</strain>
    </source>
</reference>
<dbReference type="Proteomes" id="UP000436088">
    <property type="component" value="Unassembled WGS sequence"/>
</dbReference>
<evidence type="ECO:0000313" key="7">
    <source>
        <dbReference type="EMBL" id="KAE8684689.1"/>
    </source>
</evidence>
<sequence>MLASTLLVKGNLGFEIPKRRVLTSFSEVRQRSLTLNRNLCIRSGSTCSGLSSGDVSMAASMLLLSLSFTWKVLAPYSGTLAVVGTVLDYVLSFSLGAGPVPALLLPEIFASRIRAKAVALSLGTHWKFFSAQLTLRNKLSLAIKIVSTLTPLQRKLFEDTCFGLWLKVQHPGGDAMLTHLFLQTMTNDLPERIQRGDEEICFHFPPAYTCFRREEFCLITGLRFGHDEVTRYTSHISRPSWLSRVFPELVKSKSSLHDDDLKRLFVKDGFTRMNDLDVVQVCHLLLLHAGFLGKEGRQPISEDLILLVEDLNAWNLFPWGSYLWKAIWKKLSSAFEDRKSLRGDGSKYILAGFIWAFMIWIFEAFPSMQTYAIKNSNDILRAITWRRIRLLDWEELLPYTTMNDEANYPLQRLTPIKAELATDWRPAKRPRHLSPYSPPLRDELEELRDEVDILHDNNSALRGDVSTLHDEVAALHEIVSSLQNEVHNLRNKRPDKVDALRQVFLPRRGSRIRHHARAITSPFTPLVPRIRKKKPDSPVIVQEVPPIVQEAPLIVQEAPPTVQEAPVIIQEVPSTVQEFDSYGVICQHIDKPLPVPDMMDASWLSYELPTSTIPQQERGTLPYTITDNTLWAKTAVDFYLHERSQGCYSDICKLDDVMHLFLDRSWWGILLGVEDNGYFEGGMLNYIPLSDLRDIICKGWSTHLAKYLDAIDYWTNSGNKKPKKFKVTMIRDDTAPQQTEGAREDCGPLVCMCLERLMTGSKQFLSPTDRDRGTVGLWFRYFMARAIYARRCLPASTC</sequence>
<dbReference type="AlphaFoldDB" id="A0A6A2YZK3"/>
<proteinExistence type="predicted"/>
<keyword evidence="3" id="KW-1133">Transmembrane helix</keyword>